<evidence type="ECO:0000313" key="7">
    <source>
        <dbReference type="EMBL" id="MCB6184205.1"/>
    </source>
</evidence>
<dbReference type="InterPro" id="IPR052155">
    <property type="entry name" value="Biofilm_reg_signaling"/>
</dbReference>
<accession>A0ABS8D7M5</accession>
<dbReference type="SMART" id="SM00091">
    <property type="entry name" value="PAS"/>
    <property type="match status" value="2"/>
</dbReference>
<feature type="domain" description="PAS" evidence="3">
    <location>
        <begin position="263"/>
        <end position="332"/>
    </location>
</feature>
<dbReference type="SMART" id="SM00052">
    <property type="entry name" value="EAL"/>
    <property type="match status" value="1"/>
</dbReference>
<dbReference type="PROSITE" id="PS50110">
    <property type="entry name" value="RESPONSE_REGULATORY"/>
    <property type="match status" value="1"/>
</dbReference>
<dbReference type="RefSeq" id="WP_227181018.1">
    <property type="nucleotide sequence ID" value="NZ_JAJBZT010000006.1"/>
</dbReference>
<evidence type="ECO:0000259" key="6">
    <source>
        <dbReference type="PROSITE" id="PS50887"/>
    </source>
</evidence>
<dbReference type="InterPro" id="IPR035965">
    <property type="entry name" value="PAS-like_dom_sf"/>
</dbReference>
<evidence type="ECO:0000259" key="3">
    <source>
        <dbReference type="PROSITE" id="PS50112"/>
    </source>
</evidence>
<dbReference type="SUPFAM" id="SSF141868">
    <property type="entry name" value="EAL domain-like"/>
    <property type="match status" value="1"/>
</dbReference>
<feature type="domain" description="Response regulatory" evidence="2">
    <location>
        <begin position="11"/>
        <end position="126"/>
    </location>
</feature>
<dbReference type="SUPFAM" id="SSF55785">
    <property type="entry name" value="PYP-like sensor domain (PAS domain)"/>
    <property type="match status" value="2"/>
</dbReference>
<dbReference type="SUPFAM" id="SSF55073">
    <property type="entry name" value="Nucleotide cyclase"/>
    <property type="match status" value="1"/>
</dbReference>
<feature type="domain" description="GGDEF" evidence="6">
    <location>
        <begin position="425"/>
        <end position="558"/>
    </location>
</feature>
<reference evidence="7" key="1">
    <citation type="submission" date="2021-10" db="EMBL/GenBank/DDBJ databases">
        <title>The complete genome sequence of Leeia sp. TBRC 13508.</title>
        <authorList>
            <person name="Charoenyingcharoen P."/>
            <person name="Yukphan P."/>
        </authorList>
    </citation>
    <scope>NUCLEOTIDE SEQUENCE</scope>
    <source>
        <strain evidence="7">TBRC 13508</strain>
    </source>
</reference>
<dbReference type="InterPro" id="IPR029787">
    <property type="entry name" value="Nucleotide_cyclase"/>
</dbReference>
<feature type="domain" description="EAL" evidence="5">
    <location>
        <begin position="567"/>
        <end position="820"/>
    </location>
</feature>
<dbReference type="PROSITE" id="PS50887">
    <property type="entry name" value="GGDEF"/>
    <property type="match status" value="1"/>
</dbReference>
<proteinExistence type="predicted"/>
<dbReference type="CDD" id="cd01949">
    <property type="entry name" value="GGDEF"/>
    <property type="match status" value="1"/>
</dbReference>
<organism evidence="7 8">
    <name type="scientific">Leeia speluncae</name>
    <dbReference type="NCBI Taxonomy" id="2884804"/>
    <lineage>
        <taxon>Bacteria</taxon>
        <taxon>Pseudomonadati</taxon>
        <taxon>Pseudomonadota</taxon>
        <taxon>Betaproteobacteria</taxon>
        <taxon>Neisseriales</taxon>
        <taxon>Leeiaceae</taxon>
        <taxon>Leeia</taxon>
    </lineage>
</organism>
<dbReference type="Pfam" id="PF00563">
    <property type="entry name" value="EAL"/>
    <property type="match status" value="1"/>
</dbReference>
<dbReference type="CDD" id="cd00130">
    <property type="entry name" value="PAS"/>
    <property type="match status" value="1"/>
</dbReference>
<dbReference type="PANTHER" id="PTHR44757:SF2">
    <property type="entry name" value="BIOFILM ARCHITECTURE MAINTENANCE PROTEIN MBAA"/>
    <property type="match status" value="1"/>
</dbReference>
<dbReference type="PANTHER" id="PTHR44757">
    <property type="entry name" value="DIGUANYLATE CYCLASE DGCP"/>
    <property type="match status" value="1"/>
</dbReference>
<feature type="domain" description="PAC" evidence="4">
    <location>
        <begin position="341"/>
        <end position="393"/>
    </location>
</feature>
<dbReference type="Pfam" id="PF00990">
    <property type="entry name" value="GGDEF"/>
    <property type="match status" value="1"/>
</dbReference>
<dbReference type="Gene3D" id="3.40.50.2300">
    <property type="match status" value="1"/>
</dbReference>
<dbReference type="InterPro" id="IPR000160">
    <property type="entry name" value="GGDEF_dom"/>
</dbReference>
<evidence type="ECO:0000313" key="8">
    <source>
        <dbReference type="Proteomes" id="UP001165395"/>
    </source>
</evidence>
<sequence length="821" mass="90756">MFVTDTSVLPTILIVDDQPSNILSIEQAISGLGELFFATSGAQALVIAESKKPDLVLLDIEMPGMNGYEVCQALREMPSMANSVIIFITSHTEPEKEIEALRLGGADFLHKPINHPIARARVSTHLSLQAKTKQLAASQQNLSDIAYNLPVFIAHWDHQFLCLYSNDREGAWIAGAVEQQIGQKIGQAFGERFHEQVEKVLPALQESGKVTFDTSMRSPRGFLRYVEVTILTQQCGEGEQACYLMLLNDITARKQAEDALRSEKERIRVMLESIADAVIATDADGIVTYMNPAAEQMTGRMASKYCGRAIEEVMPLYVGQTSRVLQNPIRVSLIEKRPVGMAIDTCLARADGERLNVEDAAAPIFDQYGDVIGAIIVFHDVSVARQLAIQMTHIVNHDSLTNLPNKVLLRDRTENAIEIAALHKHRVALVMLDLDNFKMINDSIGHSVGDLILQKVALRLKSAIGRGETVCRQGGDEFLILLHEVHDVDMVGQFCESVLATLSDVYLVGDKRFNLSASLGVSIYPDDAEDIEALYRHADSAMYTAKAAGKNKFSFFAHEIEEGLKTKHDLEMRMRAAIESNSFEVFYQPKYCTTEEKIIGAEALVRWRDETGGLISPLSFIPLAEETGLINRIGAFVLKTACKDCLAWQALSPNLKVAVNVSAIQFAQADFVCFINAMLRETGLSPSLLELEVTESVLVCNLENMLIVLKELRGMGVSIAIDDFGTGYSSLTYLKRFPINVLKIDQGFTRDMLRDESDHGIVEAIIRMAGSLKIDLVAEGVETKEIANELKRLGCTTMQGYYYGRPQPAKAFIASLVQSNE</sequence>
<dbReference type="InterPro" id="IPR043128">
    <property type="entry name" value="Rev_trsase/Diguanyl_cyclase"/>
</dbReference>
<dbReference type="InterPro" id="IPR011006">
    <property type="entry name" value="CheY-like_superfamily"/>
</dbReference>
<dbReference type="InterPro" id="IPR000700">
    <property type="entry name" value="PAS-assoc_C"/>
</dbReference>
<evidence type="ECO:0000256" key="1">
    <source>
        <dbReference type="PROSITE-ProRule" id="PRU00169"/>
    </source>
</evidence>
<keyword evidence="1" id="KW-0597">Phosphoprotein</keyword>
<evidence type="ECO:0000259" key="2">
    <source>
        <dbReference type="PROSITE" id="PS50110"/>
    </source>
</evidence>
<gene>
    <name evidence="7" type="ORF">LIN78_11675</name>
</gene>
<dbReference type="PROSITE" id="PS50113">
    <property type="entry name" value="PAC"/>
    <property type="match status" value="2"/>
</dbReference>
<dbReference type="PROSITE" id="PS50883">
    <property type="entry name" value="EAL"/>
    <property type="match status" value="1"/>
</dbReference>
<evidence type="ECO:0000259" key="4">
    <source>
        <dbReference type="PROSITE" id="PS50113"/>
    </source>
</evidence>
<dbReference type="InterPro" id="IPR001789">
    <property type="entry name" value="Sig_transdc_resp-reg_receiver"/>
</dbReference>
<feature type="domain" description="PAC" evidence="4">
    <location>
        <begin position="210"/>
        <end position="262"/>
    </location>
</feature>
<dbReference type="InterPro" id="IPR001633">
    <property type="entry name" value="EAL_dom"/>
</dbReference>
<dbReference type="InterPro" id="IPR000014">
    <property type="entry name" value="PAS"/>
</dbReference>
<feature type="modified residue" description="4-aspartylphosphate" evidence="1">
    <location>
        <position position="59"/>
    </location>
</feature>
<dbReference type="EMBL" id="JAJBZT010000006">
    <property type="protein sequence ID" value="MCB6184205.1"/>
    <property type="molecule type" value="Genomic_DNA"/>
</dbReference>
<dbReference type="Pfam" id="PF00989">
    <property type="entry name" value="PAS"/>
    <property type="match status" value="1"/>
</dbReference>
<dbReference type="SMART" id="SM00448">
    <property type="entry name" value="REC"/>
    <property type="match status" value="1"/>
</dbReference>
<dbReference type="Gene3D" id="3.20.20.450">
    <property type="entry name" value="EAL domain"/>
    <property type="match status" value="1"/>
</dbReference>
<dbReference type="Proteomes" id="UP001165395">
    <property type="component" value="Unassembled WGS sequence"/>
</dbReference>
<dbReference type="NCBIfam" id="TIGR00229">
    <property type="entry name" value="sensory_box"/>
    <property type="match status" value="1"/>
</dbReference>
<name>A0ABS8D7M5_9NEIS</name>
<dbReference type="InterPro" id="IPR013767">
    <property type="entry name" value="PAS_fold"/>
</dbReference>
<dbReference type="CDD" id="cd01948">
    <property type="entry name" value="EAL"/>
    <property type="match status" value="1"/>
</dbReference>
<comment type="caution">
    <text evidence="7">The sequence shown here is derived from an EMBL/GenBank/DDBJ whole genome shotgun (WGS) entry which is preliminary data.</text>
</comment>
<dbReference type="Gene3D" id="3.30.70.270">
    <property type="match status" value="1"/>
</dbReference>
<keyword evidence="8" id="KW-1185">Reference proteome</keyword>
<protein>
    <submittedName>
        <fullName evidence="7">EAL domain-containing protein</fullName>
    </submittedName>
</protein>
<dbReference type="Gene3D" id="3.30.450.20">
    <property type="entry name" value="PAS domain"/>
    <property type="match status" value="2"/>
</dbReference>
<dbReference type="SUPFAM" id="SSF52172">
    <property type="entry name" value="CheY-like"/>
    <property type="match status" value="1"/>
</dbReference>
<dbReference type="SMART" id="SM00267">
    <property type="entry name" value="GGDEF"/>
    <property type="match status" value="1"/>
</dbReference>
<dbReference type="InterPro" id="IPR035919">
    <property type="entry name" value="EAL_sf"/>
</dbReference>
<dbReference type="PROSITE" id="PS50112">
    <property type="entry name" value="PAS"/>
    <property type="match status" value="1"/>
</dbReference>
<evidence type="ECO:0000259" key="5">
    <source>
        <dbReference type="PROSITE" id="PS50883"/>
    </source>
</evidence>
<dbReference type="Pfam" id="PF00072">
    <property type="entry name" value="Response_reg"/>
    <property type="match status" value="1"/>
</dbReference>
<dbReference type="NCBIfam" id="TIGR00254">
    <property type="entry name" value="GGDEF"/>
    <property type="match status" value="1"/>
</dbReference>